<dbReference type="AlphaFoldDB" id="A0A226EQ50"/>
<dbReference type="OrthoDB" id="5800423at2759"/>
<dbReference type="Gene3D" id="2.30.30.140">
    <property type="match status" value="1"/>
</dbReference>
<dbReference type="InterPro" id="IPR002999">
    <property type="entry name" value="Tudor"/>
</dbReference>
<dbReference type="Pfam" id="PF00567">
    <property type="entry name" value="TUDOR"/>
    <property type="match status" value="1"/>
</dbReference>
<accession>A0A226EQ50</accession>
<evidence type="ECO:0000256" key="1">
    <source>
        <dbReference type="SAM" id="MobiDB-lite"/>
    </source>
</evidence>
<dbReference type="SUPFAM" id="SSF63748">
    <property type="entry name" value="Tudor/PWWP/MBT"/>
    <property type="match status" value="1"/>
</dbReference>
<feature type="domain" description="Tudor" evidence="2">
    <location>
        <begin position="288"/>
        <end position="411"/>
    </location>
</feature>
<reference evidence="3 4" key="1">
    <citation type="submission" date="2015-12" db="EMBL/GenBank/DDBJ databases">
        <title>The genome of Folsomia candida.</title>
        <authorList>
            <person name="Faddeeva A."/>
            <person name="Derks M.F."/>
            <person name="Anvar Y."/>
            <person name="Smit S."/>
            <person name="Van Straalen N."/>
            <person name="Roelofs D."/>
        </authorList>
    </citation>
    <scope>NUCLEOTIDE SEQUENCE [LARGE SCALE GENOMIC DNA]</scope>
    <source>
        <strain evidence="3 4">VU population</strain>
        <tissue evidence="3">Whole body</tissue>
    </source>
</reference>
<feature type="compositionally biased region" description="Low complexity" evidence="1">
    <location>
        <begin position="27"/>
        <end position="44"/>
    </location>
</feature>
<proteinExistence type="predicted"/>
<keyword evidence="4" id="KW-1185">Reference proteome</keyword>
<evidence type="ECO:0000313" key="3">
    <source>
        <dbReference type="EMBL" id="OXA59318.1"/>
    </source>
</evidence>
<evidence type="ECO:0000313" key="4">
    <source>
        <dbReference type="Proteomes" id="UP000198287"/>
    </source>
</evidence>
<dbReference type="Proteomes" id="UP000198287">
    <property type="component" value="Unassembled WGS sequence"/>
</dbReference>
<name>A0A226EQ50_FOLCA</name>
<sequence>MESSELVQSPVEEDNINFNKVKTNVKPSCSSSSSSSSTRVPPSLSEPRVLDINYLFALEFPGGVPFAKLYDHFHRVIGNPSPSLERQSKEVGFTGYSRDAFKELLRKHTDRFWVTKSPWDTDIVFPAGFKERYIDTEELYGPILDRMRDYVEKQCSALRPADLFDSVSKFDDWKDCILQNNGGPLMDQFDQIPDKAKFKLMQVCWEVFQAEINKNAKSLCDYLAAPFSSSGCLEDSQSSGAEPGTSSDQLNDTAVSFVEKMVTTELRLPFSQLLYAKIPELSEEIKAGEMCICVAGFVQNPAKFYLLPRVGREDVARLMVDMNKEYGVLEDLDCDIRPWIGYLRPGFYVAVRRSLESTDWYRGKILDKDCYPLYTVFLLDYGEVINVPLECMRYLHFQYISFLKAPATRCSCFLGKNYRNKRTANGARFRWTNKETKLFRSLIDGKNLAIELFKKRIIRGQISLDVQVHILDENCGRVVLHHVEREVLKRSRGEYVCGSREGTETRTTVCPTTFKTINPSYFS</sequence>
<comment type="caution">
    <text evidence="3">The sequence shown here is derived from an EMBL/GenBank/DDBJ whole genome shotgun (WGS) entry which is preliminary data.</text>
</comment>
<protein>
    <submittedName>
        <fullName evidence="3">Tudor domain-containing protein 15</fullName>
    </submittedName>
</protein>
<dbReference type="CDD" id="cd20379">
    <property type="entry name" value="Tudor_dTUD-like"/>
    <property type="match status" value="1"/>
</dbReference>
<dbReference type="EMBL" id="LNIX01000002">
    <property type="protein sequence ID" value="OXA59318.1"/>
    <property type="molecule type" value="Genomic_DNA"/>
</dbReference>
<feature type="region of interest" description="Disordered" evidence="1">
    <location>
        <begin position="22"/>
        <end position="44"/>
    </location>
</feature>
<gene>
    <name evidence="3" type="ORF">Fcan01_04341</name>
</gene>
<evidence type="ECO:0000259" key="2">
    <source>
        <dbReference type="Pfam" id="PF00567"/>
    </source>
</evidence>
<organism evidence="3 4">
    <name type="scientific">Folsomia candida</name>
    <name type="common">Springtail</name>
    <dbReference type="NCBI Taxonomy" id="158441"/>
    <lineage>
        <taxon>Eukaryota</taxon>
        <taxon>Metazoa</taxon>
        <taxon>Ecdysozoa</taxon>
        <taxon>Arthropoda</taxon>
        <taxon>Hexapoda</taxon>
        <taxon>Collembola</taxon>
        <taxon>Entomobryomorpha</taxon>
        <taxon>Isotomoidea</taxon>
        <taxon>Isotomidae</taxon>
        <taxon>Proisotominae</taxon>
        <taxon>Folsomia</taxon>
    </lineage>
</organism>